<evidence type="ECO:0000256" key="7">
    <source>
        <dbReference type="ARBA" id="ARBA00022741"/>
    </source>
</evidence>
<evidence type="ECO:0000259" key="19">
    <source>
        <dbReference type="PROSITE" id="PS50112"/>
    </source>
</evidence>
<dbReference type="SMART" id="SM01079">
    <property type="entry name" value="CHASE"/>
    <property type="match status" value="1"/>
</dbReference>
<dbReference type="SUPFAM" id="SSF47384">
    <property type="entry name" value="Homodimeric domain of signal transducing histidine kinase"/>
    <property type="match status" value="1"/>
</dbReference>
<keyword evidence="8" id="KW-0418">Kinase</keyword>
<dbReference type="RefSeq" id="WP_144354069.1">
    <property type="nucleotide sequence ID" value="NZ_CBCRVV010000004.1"/>
</dbReference>
<keyword evidence="12 16" id="KW-0472">Membrane</keyword>
<dbReference type="CDD" id="cd16922">
    <property type="entry name" value="HATPase_EvgS-ArcB-TorS-like"/>
    <property type="match status" value="1"/>
</dbReference>
<evidence type="ECO:0000259" key="17">
    <source>
        <dbReference type="PROSITE" id="PS50109"/>
    </source>
</evidence>
<dbReference type="Pfam" id="PF00072">
    <property type="entry name" value="Response_reg"/>
    <property type="match status" value="2"/>
</dbReference>
<dbReference type="PROSITE" id="PS50110">
    <property type="entry name" value="RESPONSE_REGULATORY"/>
    <property type="match status" value="2"/>
</dbReference>
<name>A0A556QGM9_9BACT</name>
<dbReference type="SUPFAM" id="SSF52172">
    <property type="entry name" value="CheY-like"/>
    <property type="match status" value="2"/>
</dbReference>
<dbReference type="InterPro" id="IPR000014">
    <property type="entry name" value="PAS"/>
</dbReference>
<keyword evidence="5" id="KW-0808">Transferase</keyword>
<feature type="transmembrane region" description="Helical" evidence="16">
    <location>
        <begin position="83"/>
        <end position="102"/>
    </location>
</feature>
<evidence type="ECO:0000256" key="12">
    <source>
        <dbReference type="ARBA" id="ARBA00023136"/>
    </source>
</evidence>
<comment type="subcellular location">
    <subcellularLocation>
        <location evidence="2">Membrane</location>
    </subcellularLocation>
</comment>
<dbReference type="InterPro" id="IPR013655">
    <property type="entry name" value="PAS_fold_3"/>
</dbReference>
<dbReference type="SUPFAM" id="SSF55874">
    <property type="entry name" value="ATPase domain of HSP90 chaperone/DNA topoisomerase II/histidine kinase"/>
    <property type="match status" value="1"/>
</dbReference>
<comment type="subunit">
    <text evidence="13">At low DSF concentrations, interacts with RpfF.</text>
</comment>
<feature type="transmembrane region" description="Helical" evidence="16">
    <location>
        <begin position="12"/>
        <end position="33"/>
    </location>
</feature>
<dbReference type="InterPro" id="IPR005467">
    <property type="entry name" value="His_kinase_dom"/>
</dbReference>
<dbReference type="EC" id="2.7.13.3" evidence="3"/>
<dbReference type="PROSITE" id="PS50109">
    <property type="entry name" value="HIS_KIN"/>
    <property type="match status" value="1"/>
</dbReference>
<evidence type="ECO:0000259" key="18">
    <source>
        <dbReference type="PROSITE" id="PS50110"/>
    </source>
</evidence>
<sequence length="1211" mass="132691">MQRSLNIPRLLVEMLGVIALSEVLVMLLLPVIAPDTHGLSEAFLDAALLTLLAGPLVLWRCLAACKKTFSLTLIPAGGKTPAIWLPPVLIIIAGLTASIWSAHQAGTIYFEQAHDRFDRLAERLSRDLVRRANLPVSGLKGARGVYAASKSVERSEFRAYVESRDFHSEFPGVLGFGFIQRVQRTDLDAFVAAERADDAPDFNVSTIAQASTATATTGESSDLYVIKFIEPLAPNRQAWGFDVGSEAVRREAIERAVRTGEPALTGRISLVLAERSAQSGFLYLLPVYLNGTHPRTPAEREASLWGLVYTPMVLNETFAGVMDFSENLINAEIFEGSVTSRDQLLLDTDSTPADASGALFHRIMPATIGGRQWTLVITSTPKFDALVERTVPFFIGLGGTVITLLLAAVIFALGMSRSHALELARDMTSHLRTAEAEARRLAMVADRTSNAVIICDITGCIEWVNAGFTRITGYTLEEVKGRRPGSFLQGPLTDTETNRIMREGVANRTGFNVEILNYNKAGGTHWLHIEVQPLHDANAAFSGFMAIETDITERKIAEQKLQANEQRLVALTGNAPGVFFQFEVAPDDSRSFAFLSAGFNNLFGYDSTEVIAQPSRLYASIEEAHRERVYIHLEKAVAATAPWTDAFPILRPDGTQRWINARASASVQPDGTKVWFGVLADISELQQARHAAEQASVAKSQFLAMMSHEIRTPMNGVIGMTSLLMDTPLNREQKEFTEIIRVSGESLLSLINDILDFSKIESGHMDLEHEPFSIHECIETTLDLFAPQASHKGLELLYEIGEGVPAQVRGDITRIRQILVNLVGNALKFTETGEIEVFVRVARNDASGRELLFGVRDSGIGIPPEAHDRIFRSFSQVDSSTTRKYGGTGLGLAISKRLAELMGGRMWFESPPGKGSTFFFTLTCPWIAAGPKTYNPADRFHIRGKRLLIVDDNEHGRRILSTLAHKWGMVCTVAQTGRECVDLIRAGNRFDLAILDMQMPEMDGIMLAREIRALPAGVELPLILLSSIGRHPAPEDSALFTSCLTKPAKPSQLFNEIGRSLGHEEIHDTPIPIALPVAGETLAGRILLAEDNSVNQKVALHMLSRLGYRADVAGNGLEVLAALERVPYDIILMDVQMPELDGLETTRRIRANTPAGTTGPWIIALTANAMEGDHQQCTEAGMDDYLSKPIKKTSLETALARAALKHPRDTA</sequence>
<dbReference type="InterPro" id="IPR004358">
    <property type="entry name" value="Sig_transdc_His_kin-like_C"/>
</dbReference>
<dbReference type="PROSITE" id="PS50113">
    <property type="entry name" value="PAC"/>
    <property type="match status" value="2"/>
</dbReference>
<dbReference type="Pfam" id="PF13426">
    <property type="entry name" value="PAS_9"/>
    <property type="match status" value="1"/>
</dbReference>
<keyword evidence="10 16" id="KW-1133">Transmembrane helix</keyword>
<feature type="domain" description="Response regulatory" evidence="18">
    <location>
        <begin position="946"/>
        <end position="1061"/>
    </location>
</feature>
<dbReference type="SMART" id="SM00091">
    <property type="entry name" value="PAS"/>
    <property type="match status" value="2"/>
</dbReference>
<dbReference type="PROSITE" id="PS50112">
    <property type="entry name" value="PAS"/>
    <property type="match status" value="1"/>
</dbReference>
<comment type="caution">
    <text evidence="22">The sequence shown here is derived from an EMBL/GenBank/DDBJ whole genome shotgun (WGS) entry which is preliminary data.</text>
</comment>
<dbReference type="Pfam" id="PF00512">
    <property type="entry name" value="HisKA"/>
    <property type="match status" value="1"/>
</dbReference>
<gene>
    <name evidence="22" type="ORF">FPL22_16155</name>
</gene>
<dbReference type="Pfam" id="PF03924">
    <property type="entry name" value="CHASE"/>
    <property type="match status" value="1"/>
</dbReference>
<protein>
    <recommendedName>
        <fullName evidence="14">Sensory/regulatory protein RpfC</fullName>
        <ecNumber evidence="3">2.7.13.3</ecNumber>
    </recommendedName>
</protein>
<evidence type="ECO:0000256" key="13">
    <source>
        <dbReference type="ARBA" id="ARBA00064003"/>
    </source>
</evidence>
<feature type="domain" description="PAS" evidence="19">
    <location>
        <begin position="437"/>
        <end position="482"/>
    </location>
</feature>
<dbReference type="CDD" id="cd17546">
    <property type="entry name" value="REC_hyHK_CKI1_RcsC-like"/>
    <property type="match status" value="2"/>
</dbReference>
<dbReference type="Gene3D" id="3.40.50.2300">
    <property type="match status" value="2"/>
</dbReference>
<dbReference type="InterPro" id="IPR003594">
    <property type="entry name" value="HATPase_dom"/>
</dbReference>
<keyword evidence="23" id="KW-1185">Reference proteome</keyword>
<dbReference type="AlphaFoldDB" id="A0A556QGM9"/>
<keyword evidence="9" id="KW-0067">ATP-binding</keyword>
<dbReference type="Gene3D" id="1.10.287.130">
    <property type="match status" value="1"/>
</dbReference>
<keyword evidence="6 16" id="KW-0812">Transmembrane</keyword>
<feature type="domain" description="CHASE" evidence="21">
    <location>
        <begin position="148"/>
        <end position="376"/>
    </location>
</feature>
<dbReference type="EMBL" id="VMBG01000003">
    <property type="protein sequence ID" value="TSJ75796.1"/>
    <property type="molecule type" value="Genomic_DNA"/>
</dbReference>
<feature type="domain" description="PAC" evidence="20">
    <location>
        <begin position="643"/>
        <end position="694"/>
    </location>
</feature>
<dbReference type="Gene3D" id="3.30.565.10">
    <property type="entry name" value="Histidine kinase-like ATPase, C-terminal domain"/>
    <property type="match status" value="1"/>
</dbReference>
<evidence type="ECO:0000256" key="1">
    <source>
        <dbReference type="ARBA" id="ARBA00000085"/>
    </source>
</evidence>
<evidence type="ECO:0000256" key="14">
    <source>
        <dbReference type="ARBA" id="ARBA00068150"/>
    </source>
</evidence>
<dbReference type="PRINTS" id="PR00344">
    <property type="entry name" value="BCTRLSENSOR"/>
</dbReference>
<feature type="transmembrane region" description="Helical" evidence="16">
    <location>
        <begin position="393"/>
        <end position="415"/>
    </location>
</feature>
<dbReference type="GO" id="GO:0005524">
    <property type="term" value="F:ATP binding"/>
    <property type="evidence" value="ECO:0007669"/>
    <property type="project" value="UniProtKB-KW"/>
</dbReference>
<dbReference type="NCBIfam" id="TIGR00229">
    <property type="entry name" value="sensory_box"/>
    <property type="match status" value="2"/>
</dbReference>
<accession>A0A556QGM9</accession>
<dbReference type="FunFam" id="1.10.287.130:FF:000002">
    <property type="entry name" value="Two-component osmosensing histidine kinase"/>
    <property type="match status" value="1"/>
</dbReference>
<keyword evidence="4 15" id="KW-0597">Phosphoprotein</keyword>
<dbReference type="Pfam" id="PF02518">
    <property type="entry name" value="HATPase_c"/>
    <property type="match status" value="1"/>
</dbReference>
<dbReference type="SMART" id="SM00387">
    <property type="entry name" value="HATPase_c"/>
    <property type="match status" value="1"/>
</dbReference>
<dbReference type="CDD" id="cd00082">
    <property type="entry name" value="HisKA"/>
    <property type="match status" value="1"/>
</dbReference>
<dbReference type="InterPro" id="IPR042240">
    <property type="entry name" value="CHASE_sf"/>
</dbReference>
<evidence type="ECO:0000313" key="23">
    <source>
        <dbReference type="Proteomes" id="UP000315648"/>
    </source>
</evidence>
<evidence type="ECO:0000256" key="15">
    <source>
        <dbReference type="PROSITE-ProRule" id="PRU00169"/>
    </source>
</evidence>
<evidence type="ECO:0000256" key="10">
    <source>
        <dbReference type="ARBA" id="ARBA00022989"/>
    </source>
</evidence>
<dbReference type="SUPFAM" id="SSF55785">
    <property type="entry name" value="PYP-like sensor domain (PAS domain)"/>
    <property type="match status" value="2"/>
</dbReference>
<feature type="domain" description="PAC" evidence="20">
    <location>
        <begin position="511"/>
        <end position="563"/>
    </location>
</feature>
<dbReference type="InterPro" id="IPR001789">
    <property type="entry name" value="Sig_transdc_resp-reg_receiver"/>
</dbReference>
<keyword evidence="11" id="KW-0902">Two-component regulatory system</keyword>
<dbReference type="PANTHER" id="PTHR45339:SF1">
    <property type="entry name" value="HYBRID SIGNAL TRANSDUCTION HISTIDINE KINASE J"/>
    <property type="match status" value="1"/>
</dbReference>
<organism evidence="22 23">
    <name type="scientific">Rariglobus hedericola</name>
    <dbReference type="NCBI Taxonomy" id="2597822"/>
    <lineage>
        <taxon>Bacteria</taxon>
        <taxon>Pseudomonadati</taxon>
        <taxon>Verrucomicrobiota</taxon>
        <taxon>Opitutia</taxon>
        <taxon>Opitutales</taxon>
        <taxon>Opitutaceae</taxon>
        <taxon>Rariglobus</taxon>
    </lineage>
</organism>
<dbReference type="OrthoDB" id="9770795at2"/>
<dbReference type="InterPro" id="IPR000700">
    <property type="entry name" value="PAS-assoc_C"/>
</dbReference>
<dbReference type="SMART" id="SM00448">
    <property type="entry name" value="REC"/>
    <property type="match status" value="2"/>
</dbReference>
<dbReference type="InterPro" id="IPR035965">
    <property type="entry name" value="PAS-like_dom_sf"/>
</dbReference>
<dbReference type="CDD" id="cd00130">
    <property type="entry name" value="PAS"/>
    <property type="match status" value="2"/>
</dbReference>
<evidence type="ECO:0000256" key="11">
    <source>
        <dbReference type="ARBA" id="ARBA00023012"/>
    </source>
</evidence>
<comment type="catalytic activity">
    <reaction evidence="1">
        <text>ATP + protein L-histidine = ADP + protein N-phospho-L-histidine.</text>
        <dbReference type="EC" id="2.7.13.3"/>
    </reaction>
</comment>
<evidence type="ECO:0000256" key="8">
    <source>
        <dbReference type="ARBA" id="ARBA00022777"/>
    </source>
</evidence>
<feature type="domain" description="Response regulatory" evidence="18">
    <location>
        <begin position="1085"/>
        <end position="1203"/>
    </location>
</feature>
<dbReference type="SMART" id="SM00086">
    <property type="entry name" value="PAC"/>
    <property type="match status" value="2"/>
</dbReference>
<dbReference type="GO" id="GO:0000155">
    <property type="term" value="F:phosphorelay sensor kinase activity"/>
    <property type="evidence" value="ECO:0007669"/>
    <property type="project" value="InterPro"/>
</dbReference>
<dbReference type="InterPro" id="IPR003661">
    <property type="entry name" value="HisK_dim/P_dom"/>
</dbReference>
<evidence type="ECO:0000259" key="20">
    <source>
        <dbReference type="PROSITE" id="PS50113"/>
    </source>
</evidence>
<dbReference type="Gene3D" id="3.30.450.20">
    <property type="entry name" value="PAS domain"/>
    <property type="match status" value="2"/>
</dbReference>
<evidence type="ECO:0000256" key="3">
    <source>
        <dbReference type="ARBA" id="ARBA00012438"/>
    </source>
</evidence>
<evidence type="ECO:0000256" key="6">
    <source>
        <dbReference type="ARBA" id="ARBA00022692"/>
    </source>
</evidence>
<evidence type="ECO:0000259" key="21">
    <source>
        <dbReference type="PROSITE" id="PS50839"/>
    </source>
</evidence>
<proteinExistence type="predicted"/>
<feature type="modified residue" description="4-aspartylphosphate" evidence="15">
    <location>
        <position position="1134"/>
    </location>
</feature>
<evidence type="ECO:0000256" key="4">
    <source>
        <dbReference type="ARBA" id="ARBA00022553"/>
    </source>
</evidence>
<feature type="modified residue" description="4-aspartylphosphate" evidence="15">
    <location>
        <position position="996"/>
    </location>
</feature>
<dbReference type="InterPro" id="IPR006189">
    <property type="entry name" value="CHASE_dom"/>
</dbReference>
<reference evidence="22 23" key="1">
    <citation type="submission" date="2019-07" db="EMBL/GenBank/DDBJ databases">
        <title>Description of 53C-WASEF.</title>
        <authorList>
            <person name="Pitt A."/>
            <person name="Hahn M.W."/>
        </authorList>
    </citation>
    <scope>NUCLEOTIDE SEQUENCE [LARGE SCALE GENOMIC DNA]</scope>
    <source>
        <strain evidence="22 23">53C-WASEF</strain>
    </source>
</reference>
<dbReference type="Gene3D" id="3.30.450.350">
    <property type="entry name" value="CHASE domain"/>
    <property type="match status" value="1"/>
</dbReference>
<dbReference type="PANTHER" id="PTHR45339">
    <property type="entry name" value="HYBRID SIGNAL TRANSDUCTION HISTIDINE KINASE J"/>
    <property type="match status" value="1"/>
</dbReference>
<feature type="domain" description="Histidine kinase" evidence="17">
    <location>
        <begin position="705"/>
        <end position="926"/>
    </location>
</feature>
<dbReference type="InterPro" id="IPR036097">
    <property type="entry name" value="HisK_dim/P_sf"/>
</dbReference>
<dbReference type="Pfam" id="PF08447">
    <property type="entry name" value="PAS_3"/>
    <property type="match status" value="1"/>
</dbReference>
<evidence type="ECO:0000313" key="22">
    <source>
        <dbReference type="EMBL" id="TSJ75796.1"/>
    </source>
</evidence>
<dbReference type="FunFam" id="3.30.565.10:FF:000010">
    <property type="entry name" value="Sensor histidine kinase RcsC"/>
    <property type="match status" value="1"/>
</dbReference>
<dbReference type="InterPro" id="IPR001610">
    <property type="entry name" value="PAC"/>
</dbReference>
<dbReference type="GO" id="GO:0016020">
    <property type="term" value="C:membrane"/>
    <property type="evidence" value="ECO:0007669"/>
    <property type="project" value="UniProtKB-SubCell"/>
</dbReference>
<keyword evidence="7" id="KW-0547">Nucleotide-binding</keyword>
<dbReference type="Proteomes" id="UP000315648">
    <property type="component" value="Unassembled WGS sequence"/>
</dbReference>
<evidence type="ECO:0000256" key="2">
    <source>
        <dbReference type="ARBA" id="ARBA00004370"/>
    </source>
</evidence>
<evidence type="ECO:0000256" key="16">
    <source>
        <dbReference type="SAM" id="Phobius"/>
    </source>
</evidence>
<dbReference type="SMART" id="SM00388">
    <property type="entry name" value="HisKA"/>
    <property type="match status" value="1"/>
</dbReference>
<dbReference type="PROSITE" id="PS50839">
    <property type="entry name" value="CHASE"/>
    <property type="match status" value="1"/>
</dbReference>
<dbReference type="InterPro" id="IPR036890">
    <property type="entry name" value="HATPase_C_sf"/>
</dbReference>
<dbReference type="InterPro" id="IPR011006">
    <property type="entry name" value="CheY-like_superfamily"/>
</dbReference>
<evidence type="ECO:0000256" key="5">
    <source>
        <dbReference type="ARBA" id="ARBA00022679"/>
    </source>
</evidence>
<evidence type="ECO:0000256" key="9">
    <source>
        <dbReference type="ARBA" id="ARBA00022840"/>
    </source>
</evidence>